<proteinExistence type="predicted"/>
<evidence type="ECO:0000313" key="1">
    <source>
        <dbReference type="EMBL" id="XCD07736.1"/>
    </source>
</evidence>
<organism evidence="1">
    <name type="scientific">Dulem virus 234</name>
    <dbReference type="NCBI Taxonomy" id="3145711"/>
    <lineage>
        <taxon>Viruses</taxon>
        <taxon>Monodnaviria</taxon>
        <taxon>Sangervirae</taxon>
        <taxon>Phixviricota</taxon>
        <taxon>Malgrandaviricetes</taxon>
        <taxon>Petitvirales</taxon>
        <taxon>Microviridae</taxon>
        <taxon>Microvirus</taxon>
    </lineage>
</organism>
<name>A0AAU8B812_9VIRU</name>
<accession>A0AAU8B812</accession>
<sequence>MDEFYVTKVLHGRILYNQKRYMDEFYITKMLHGRILYNNVVICTSV</sequence>
<dbReference type="EMBL" id="PP511804">
    <property type="protein sequence ID" value="XCD07736.1"/>
    <property type="molecule type" value="Genomic_DNA"/>
</dbReference>
<reference evidence="1" key="1">
    <citation type="submission" date="2024-03" db="EMBL/GenBank/DDBJ databases">
        <title>Diverse circular DNA viruses in blood, oral, and fecal samples of captive lemurs.</title>
        <authorList>
            <person name="Paietta E.N."/>
            <person name="Kraberger S."/>
            <person name="Lund M.C."/>
            <person name="Custer J.M."/>
            <person name="Vargas K.M."/>
            <person name="Ehmke E.E."/>
            <person name="Yoder A.D."/>
            <person name="Varsani A."/>
        </authorList>
    </citation>
    <scope>NUCLEOTIDE SEQUENCE</scope>
    <source>
        <strain evidence="1">Duke_28FS_46</strain>
    </source>
</reference>
<protein>
    <submittedName>
        <fullName evidence="1">Uncharacterized protein</fullName>
    </submittedName>
</protein>